<accession>A0ACC7LKN2</accession>
<dbReference type="EMBL" id="JBHFPV010000002">
    <property type="protein sequence ID" value="MFH6603800.1"/>
    <property type="molecule type" value="Genomic_DNA"/>
</dbReference>
<sequence length="452" mass="52129">MSKKFNYINLIILVFFVQGSYGQTIDSINVFVEKELVTRKIPGLSIAIFQSGKIIHKNSYGFSVVEHQVPANNNTIYALASLTKQFIAAGILLLEQDGLVEIDAPIENYIDSLPDKWKHLTLKQLLSHTAGLASMEEEWRSLKQKGWPKHVTREMLWNSAKKDTIIDRAGNQFRYHNVGYSLCIFVIEKITKGDHRAFFKQRIFEPLEMHNTFFEDQTKVTMNQAEGYTLKNGNLAKIWRVGQEDIGVGDGLYSNLEDMIKWIVAINNNTLLSPEQQAKMFTRITLNNGASFRYGLGWWLPERNGIPYRYHNGVTGPEILSIPSVELDIIILSNLGQGEFDEVHYWGLAQEIAGLFFFDDYRHPQKDTTLKPDNPQFYIGRFEYESGGKLEIYLKENRLYLKDNYGESLMVYKGNNEFTLEDEPVLFKFINSNTILIEDETWNDDFANRINN</sequence>
<dbReference type="EC" id="3.-.-.-" evidence="1"/>
<organism evidence="1 2">
    <name type="scientific">Meishania litoralis</name>
    <dbReference type="NCBI Taxonomy" id="3434685"/>
    <lineage>
        <taxon>Bacteria</taxon>
        <taxon>Pseudomonadati</taxon>
        <taxon>Bacteroidota</taxon>
        <taxon>Flavobacteriia</taxon>
        <taxon>Flavobacteriales</taxon>
        <taxon>Flavobacteriaceae</taxon>
        <taxon>Meishania</taxon>
    </lineage>
</organism>
<dbReference type="Proteomes" id="UP001595191">
    <property type="component" value="Unassembled WGS sequence"/>
</dbReference>
<keyword evidence="2" id="KW-1185">Reference proteome</keyword>
<reference evidence="1" key="1">
    <citation type="submission" date="2024-09" db="EMBL/GenBank/DDBJ databases">
        <authorList>
            <person name="Liu J."/>
        </authorList>
    </citation>
    <scope>NUCLEOTIDE SEQUENCE</scope>
    <source>
        <strain evidence="1">NBU2967</strain>
    </source>
</reference>
<comment type="caution">
    <text evidence="1">The sequence shown here is derived from an EMBL/GenBank/DDBJ whole genome shotgun (WGS) entry which is preliminary data.</text>
</comment>
<proteinExistence type="predicted"/>
<protein>
    <submittedName>
        <fullName evidence="1">Serine hydrolase domain-containing protein</fullName>
        <ecNumber evidence="1">3.-.-.-</ecNumber>
    </submittedName>
</protein>
<gene>
    <name evidence="1" type="ORF">ACEZ3G_09960</name>
</gene>
<evidence type="ECO:0000313" key="2">
    <source>
        <dbReference type="Proteomes" id="UP001595191"/>
    </source>
</evidence>
<evidence type="ECO:0000313" key="1">
    <source>
        <dbReference type="EMBL" id="MFH6603800.1"/>
    </source>
</evidence>
<keyword evidence="1" id="KW-0378">Hydrolase</keyword>
<name>A0ACC7LKN2_9FLAO</name>